<evidence type="ECO:0008006" key="4">
    <source>
        <dbReference type="Google" id="ProtNLM"/>
    </source>
</evidence>
<dbReference type="Proteomes" id="UP000318693">
    <property type="component" value="Unassembled WGS sequence"/>
</dbReference>
<evidence type="ECO:0000313" key="3">
    <source>
        <dbReference type="Proteomes" id="UP000318693"/>
    </source>
</evidence>
<feature type="region of interest" description="Disordered" evidence="1">
    <location>
        <begin position="1"/>
        <end position="61"/>
    </location>
</feature>
<name>A0A552WWY7_9MICO</name>
<dbReference type="InterPro" id="IPR036282">
    <property type="entry name" value="Glutathione-S-Trfase_C_sf"/>
</dbReference>
<proteinExistence type="predicted"/>
<dbReference type="EMBL" id="VJXR01000003">
    <property type="protein sequence ID" value="TRW47235.1"/>
    <property type="molecule type" value="Genomic_DNA"/>
</dbReference>
<dbReference type="RefSeq" id="WP_143416809.1">
    <property type="nucleotide sequence ID" value="NZ_VJXR01000003.1"/>
</dbReference>
<evidence type="ECO:0000256" key="1">
    <source>
        <dbReference type="SAM" id="MobiDB-lite"/>
    </source>
</evidence>
<dbReference type="AlphaFoldDB" id="A0A552WWY7"/>
<sequence length="209" mass="22255">MTVRLNRPRPGAVRGAGREQPARSSTPGCGDAAAHRPAAGYRRTAPAPRVSTGVTEATPAPGVDSVVSAQARAAVRRRLHERLRRLALPPEVDLVPDDLADQVLDVVGRLEQLADFDAARALMPTAQLRAALACYDAQLAAGGWLAGDRVTAADLHLWAVLVRLSGVPGGGDVVEDLYHLRGWSRRLCERHGRLTGAVVAAYVGPHRPR</sequence>
<evidence type="ECO:0000313" key="2">
    <source>
        <dbReference type="EMBL" id="TRW47235.1"/>
    </source>
</evidence>
<dbReference type="CDD" id="cd00299">
    <property type="entry name" value="GST_C_family"/>
    <property type="match status" value="1"/>
</dbReference>
<gene>
    <name evidence="2" type="ORF">FJ693_01665</name>
</gene>
<dbReference type="Gene3D" id="1.20.1050.10">
    <property type="match status" value="1"/>
</dbReference>
<keyword evidence="3" id="KW-1185">Reference proteome</keyword>
<protein>
    <recommendedName>
        <fullName evidence="4">GST C-terminal domain-containing protein</fullName>
    </recommendedName>
</protein>
<dbReference type="SUPFAM" id="SSF47616">
    <property type="entry name" value="GST C-terminal domain-like"/>
    <property type="match status" value="1"/>
</dbReference>
<accession>A0A552WWY7</accession>
<organism evidence="2 3">
    <name type="scientific">Georgenia yuyongxinii</name>
    <dbReference type="NCBI Taxonomy" id="2589797"/>
    <lineage>
        <taxon>Bacteria</taxon>
        <taxon>Bacillati</taxon>
        <taxon>Actinomycetota</taxon>
        <taxon>Actinomycetes</taxon>
        <taxon>Micrococcales</taxon>
        <taxon>Bogoriellaceae</taxon>
        <taxon>Georgenia</taxon>
    </lineage>
</organism>
<comment type="caution">
    <text evidence="2">The sequence shown here is derived from an EMBL/GenBank/DDBJ whole genome shotgun (WGS) entry which is preliminary data.</text>
</comment>
<dbReference type="Pfam" id="PF13410">
    <property type="entry name" value="GST_C_2"/>
    <property type="match status" value="1"/>
</dbReference>
<reference evidence="2 3" key="1">
    <citation type="submission" date="2019-07" db="EMBL/GenBank/DDBJ databases">
        <title>Georgenia wutianyii sp. nov. and Georgenia *** sp. nov. isolated from plateau pika (Ochotona curzoniae) in the Qinghai-Tibet plateau of China.</title>
        <authorList>
            <person name="Tian Z."/>
        </authorList>
    </citation>
    <scope>NUCLEOTIDE SEQUENCE [LARGE SCALE GENOMIC DNA]</scope>
    <source>
        <strain evidence="2 3">Z446</strain>
    </source>
</reference>